<sequence length="213" mass="21234">MPGRGRSALAVAGVAVLGATALAGTAQAVEPPAPGIQVSDGITKCTTGFAAQGGDGGYYLFTSGHCDHGAPFTYADNVPLGTVTSSEEEGDRHDAAIIRLDPGAGPPVGDVAGQRVQGVASASQIKPGTPFCKLGAITGETCGAVQSIDGEVVEVHVFAQPGDSGGPGYVKNADGSVTAAGLVMSTSLAGDPNTTYFVMVQPLLDRWGVHILA</sequence>
<dbReference type="Gene3D" id="2.40.10.10">
    <property type="entry name" value="Trypsin-like serine proteases"/>
    <property type="match status" value="2"/>
</dbReference>
<dbReference type="RefSeq" id="WP_069401447.1">
    <property type="nucleotide sequence ID" value="NZ_JACKTB010000013.1"/>
</dbReference>
<protein>
    <submittedName>
        <fullName evidence="2">Trypsin</fullName>
    </submittedName>
</protein>
<keyword evidence="3" id="KW-1185">Reference proteome</keyword>
<dbReference type="AlphaFoldDB" id="A0A1E3SRD3"/>
<reference evidence="3" key="1">
    <citation type="submission" date="2016-09" db="EMBL/GenBank/DDBJ databases">
        <authorList>
            <person name="Greninger A.L."/>
            <person name="Jerome K.R."/>
            <person name="Mcnair B."/>
            <person name="Wallis C."/>
            <person name="Fang F."/>
        </authorList>
    </citation>
    <scope>NUCLEOTIDE SEQUENCE [LARGE SCALE GENOMIC DNA]</scope>
    <source>
        <strain evidence="3">BC1_M4</strain>
    </source>
</reference>
<evidence type="ECO:0000313" key="2">
    <source>
        <dbReference type="EMBL" id="ODR04704.1"/>
    </source>
</evidence>
<accession>A0A1E3SRD3</accession>
<dbReference type="SUPFAM" id="SSF50494">
    <property type="entry name" value="Trypsin-like serine proteases"/>
    <property type="match status" value="1"/>
</dbReference>
<name>A0A1E3SRD3_9MYCO</name>
<dbReference type="OrthoDB" id="4773429at2"/>
<keyword evidence="1" id="KW-0732">Signal</keyword>
<feature type="signal peptide" evidence="1">
    <location>
        <begin position="1"/>
        <end position="28"/>
    </location>
</feature>
<dbReference type="InterPro" id="IPR043504">
    <property type="entry name" value="Peptidase_S1_PA_chymotrypsin"/>
</dbReference>
<evidence type="ECO:0000313" key="3">
    <source>
        <dbReference type="Proteomes" id="UP000094224"/>
    </source>
</evidence>
<dbReference type="Proteomes" id="UP000094224">
    <property type="component" value="Unassembled WGS sequence"/>
</dbReference>
<evidence type="ECO:0000256" key="1">
    <source>
        <dbReference type="SAM" id="SignalP"/>
    </source>
</evidence>
<dbReference type="CDD" id="cd21112">
    <property type="entry name" value="alphaLP-like"/>
    <property type="match status" value="1"/>
</dbReference>
<dbReference type="STRING" id="243061.AWC25_12010"/>
<feature type="chain" id="PRO_5015063655" evidence="1">
    <location>
        <begin position="29"/>
        <end position="213"/>
    </location>
</feature>
<gene>
    <name evidence="2" type="ORF">BHQ21_16760</name>
</gene>
<organism evidence="2 3">
    <name type="scientific">Mycobacterium sherrisii</name>
    <dbReference type="NCBI Taxonomy" id="243061"/>
    <lineage>
        <taxon>Bacteria</taxon>
        <taxon>Bacillati</taxon>
        <taxon>Actinomycetota</taxon>
        <taxon>Actinomycetes</taxon>
        <taxon>Mycobacteriales</taxon>
        <taxon>Mycobacteriaceae</taxon>
        <taxon>Mycobacterium</taxon>
        <taxon>Mycobacterium simiae complex</taxon>
    </lineage>
</organism>
<comment type="caution">
    <text evidence="2">The sequence shown here is derived from an EMBL/GenBank/DDBJ whole genome shotgun (WGS) entry which is preliminary data.</text>
</comment>
<proteinExistence type="predicted"/>
<dbReference type="InterPro" id="IPR009003">
    <property type="entry name" value="Peptidase_S1_PA"/>
</dbReference>
<dbReference type="EMBL" id="MIHC01000029">
    <property type="protein sequence ID" value="ODR04704.1"/>
    <property type="molecule type" value="Genomic_DNA"/>
</dbReference>